<dbReference type="InterPro" id="IPR013103">
    <property type="entry name" value="RVT_2"/>
</dbReference>
<feature type="domain" description="Reverse transcriptase Ty1/copia-type" evidence="1">
    <location>
        <begin position="127"/>
        <end position="174"/>
    </location>
</feature>
<reference evidence="2 3" key="1">
    <citation type="submission" date="2017-11" db="EMBL/GenBank/DDBJ databases">
        <title>De-novo sequencing of pomegranate (Punica granatum L.) genome.</title>
        <authorList>
            <person name="Akparov Z."/>
            <person name="Amiraslanov A."/>
            <person name="Hajiyeva S."/>
            <person name="Abbasov M."/>
            <person name="Kaur K."/>
            <person name="Hamwieh A."/>
            <person name="Solovyev V."/>
            <person name="Salamov A."/>
            <person name="Braich B."/>
            <person name="Kosarev P."/>
            <person name="Mahmoud A."/>
            <person name="Hajiyev E."/>
            <person name="Babayeva S."/>
            <person name="Izzatullayeva V."/>
            <person name="Mammadov A."/>
            <person name="Mammadov A."/>
            <person name="Sharifova S."/>
            <person name="Ojaghi J."/>
            <person name="Eynullazada K."/>
            <person name="Bayramov B."/>
            <person name="Abdulazimova A."/>
            <person name="Shahmuradov I."/>
        </authorList>
    </citation>
    <scope>NUCLEOTIDE SEQUENCE [LARGE SCALE GENOMIC DNA]</scope>
    <source>
        <strain evidence="3">cv. AG2017</strain>
        <tissue evidence="2">Leaf</tissue>
    </source>
</reference>
<comment type="caution">
    <text evidence="2">The sequence shown here is derived from an EMBL/GenBank/DDBJ whole genome shotgun (WGS) entry which is preliminary data.</text>
</comment>
<evidence type="ECO:0000313" key="3">
    <source>
        <dbReference type="Proteomes" id="UP000233551"/>
    </source>
</evidence>
<proteinExistence type="predicted"/>
<organism evidence="2 3">
    <name type="scientific">Punica granatum</name>
    <name type="common">Pomegranate</name>
    <dbReference type="NCBI Taxonomy" id="22663"/>
    <lineage>
        <taxon>Eukaryota</taxon>
        <taxon>Viridiplantae</taxon>
        <taxon>Streptophyta</taxon>
        <taxon>Embryophyta</taxon>
        <taxon>Tracheophyta</taxon>
        <taxon>Spermatophyta</taxon>
        <taxon>Magnoliopsida</taxon>
        <taxon>eudicotyledons</taxon>
        <taxon>Gunneridae</taxon>
        <taxon>Pentapetalae</taxon>
        <taxon>rosids</taxon>
        <taxon>malvids</taxon>
        <taxon>Myrtales</taxon>
        <taxon>Lythraceae</taxon>
        <taxon>Punica</taxon>
    </lineage>
</organism>
<keyword evidence="3" id="KW-1185">Reference proteome</keyword>
<name>A0A2I0IWP5_PUNGR</name>
<evidence type="ECO:0000259" key="1">
    <source>
        <dbReference type="Pfam" id="PF07727"/>
    </source>
</evidence>
<gene>
    <name evidence="2" type="ORF">CRG98_031204</name>
</gene>
<sequence length="175" mass="19900">MKKKIKISPEVGLLRKDWAEWAERPAGIWTGPSGIGCCWAVAGPLDRRMGCRLGQRELGRRELGRLLDAHGLGWRCWTWPLVGLLGRATLDCWLGRQLQEPQSFAQACKHSAWRTAMQEEYMALLQNNTWDLVPPSSAHNVVGCKWVYRIKQKADGTIDRYKARLVAKGFNQREG</sequence>
<dbReference type="Proteomes" id="UP000233551">
    <property type="component" value="Unassembled WGS sequence"/>
</dbReference>
<protein>
    <recommendedName>
        <fullName evidence="1">Reverse transcriptase Ty1/copia-type domain-containing protein</fullName>
    </recommendedName>
</protein>
<dbReference type="AlphaFoldDB" id="A0A2I0IWP5"/>
<dbReference type="STRING" id="22663.A0A2I0IWP5"/>
<dbReference type="EMBL" id="PGOL01002395">
    <property type="protein sequence ID" value="PKI48404.1"/>
    <property type="molecule type" value="Genomic_DNA"/>
</dbReference>
<feature type="non-terminal residue" evidence="2">
    <location>
        <position position="175"/>
    </location>
</feature>
<evidence type="ECO:0000313" key="2">
    <source>
        <dbReference type="EMBL" id="PKI48404.1"/>
    </source>
</evidence>
<dbReference type="Pfam" id="PF07727">
    <property type="entry name" value="RVT_2"/>
    <property type="match status" value="1"/>
</dbReference>
<accession>A0A2I0IWP5</accession>